<evidence type="ECO:0000313" key="3">
    <source>
        <dbReference type="EMBL" id="CAA9235639.1"/>
    </source>
</evidence>
<dbReference type="InterPro" id="IPR052900">
    <property type="entry name" value="Phospholipid_Metab_Enz"/>
</dbReference>
<accession>A0A6J4HX65</accession>
<dbReference type="Gene3D" id="3.60.21.70">
    <property type="entry name" value="PhoD-like phosphatase"/>
    <property type="match status" value="1"/>
</dbReference>
<dbReference type="InterPro" id="IPR032093">
    <property type="entry name" value="PhoD_N"/>
</dbReference>
<evidence type="ECO:0000259" key="2">
    <source>
        <dbReference type="Pfam" id="PF16655"/>
    </source>
</evidence>
<dbReference type="AlphaFoldDB" id="A0A6J4HX65"/>
<dbReference type="Pfam" id="PF09423">
    <property type="entry name" value="PhoD"/>
    <property type="match status" value="1"/>
</dbReference>
<protein>
    <submittedName>
        <fullName evidence="3">Phosphodiesterase/alkaline phosphatase D</fullName>
    </submittedName>
</protein>
<dbReference type="Pfam" id="PF16655">
    <property type="entry name" value="PhoD_N"/>
    <property type="match status" value="1"/>
</dbReference>
<dbReference type="InterPro" id="IPR038607">
    <property type="entry name" value="PhoD-like_sf"/>
</dbReference>
<dbReference type="PANTHER" id="PTHR43606">
    <property type="entry name" value="PHOSPHATASE, PUTATIVE (AFU_ORTHOLOGUE AFUA_6G08710)-RELATED"/>
    <property type="match status" value="1"/>
</dbReference>
<evidence type="ECO:0000259" key="1">
    <source>
        <dbReference type="Pfam" id="PF09423"/>
    </source>
</evidence>
<organism evidence="3">
    <name type="scientific">uncultured Acidimicrobiales bacterium</name>
    <dbReference type="NCBI Taxonomy" id="310071"/>
    <lineage>
        <taxon>Bacteria</taxon>
        <taxon>Bacillati</taxon>
        <taxon>Actinomycetota</taxon>
        <taxon>Acidimicrobiia</taxon>
        <taxon>Acidimicrobiales</taxon>
        <taxon>environmental samples</taxon>
    </lineage>
</organism>
<sequence length="544" mass="59648">MDRRQFLKVGAGALAVGALELKTGGRALAGALDAPSSFSSAPSAPSAPFTLGVASGDPLPRGVVLWTRLATDPFNGGGTGTRGVPVEWEVAADDRFRRVVQRGTALAGPELGYSVHVDVQGLRPATTYWYRFRAQREISPVGRTRTAPAAGSSPRSLNFAFASCQQWQTGYYTAYRHMAEQDLDLVVHLGDYIYEGIHATTARSQLAPELAWPEPTDLSSYRNRYALYKLDPDLQAAHAAFPFVVTWDDHEVENNYASDISQIDTEPDQDREVFRQRRAAAYKAWYEHMPVRASLQPAGPDLLLYRRLRFGDLADFNVLDTRQYRSDQACGGARGAPCEELGDPTRTITGMEQEQWLLDGLDSSRSRWKVLAQQVFVAKRDFAVGPTIDVNADAWDGYPFSRDRLLGFIDERDVRDVVVLTGDVHNSWVNDLKANFDDPSSATLATEFVGTSITSGGDGTDTPTPAAAAALQENPHIKFFSNRRGFVQCSLTQRHWRTDFQEVPYVTRPGAPLTTRASFLVESGRPGAEQIAGAPVSIDAAVAG</sequence>
<feature type="domain" description="PhoD-like phosphatase metallophosphatase" evidence="1">
    <location>
        <begin position="159"/>
        <end position="500"/>
    </location>
</feature>
<dbReference type="PROSITE" id="PS51318">
    <property type="entry name" value="TAT"/>
    <property type="match status" value="1"/>
</dbReference>
<dbReference type="InterPro" id="IPR029052">
    <property type="entry name" value="Metallo-depent_PP-like"/>
</dbReference>
<dbReference type="EMBL" id="CADCTF010000069">
    <property type="protein sequence ID" value="CAA9235639.1"/>
    <property type="molecule type" value="Genomic_DNA"/>
</dbReference>
<name>A0A6J4HX65_9ACTN</name>
<dbReference type="InterPro" id="IPR018946">
    <property type="entry name" value="PhoD-like_MPP"/>
</dbReference>
<proteinExistence type="predicted"/>
<dbReference type="CDD" id="cd07389">
    <property type="entry name" value="MPP_PhoD"/>
    <property type="match status" value="1"/>
</dbReference>
<gene>
    <name evidence="3" type="ORF">AVDCRST_MAG50-1316</name>
</gene>
<dbReference type="InterPro" id="IPR006311">
    <property type="entry name" value="TAT_signal"/>
</dbReference>
<feature type="domain" description="Phospholipase D N-terminal" evidence="2">
    <location>
        <begin position="51"/>
        <end position="146"/>
    </location>
</feature>
<reference evidence="3" key="1">
    <citation type="submission" date="2020-02" db="EMBL/GenBank/DDBJ databases">
        <authorList>
            <person name="Meier V. D."/>
        </authorList>
    </citation>
    <scope>NUCLEOTIDE SEQUENCE</scope>
    <source>
        <strain evidence="3">AVDCRST_MAG50</strain>
    </source>
</reference>
<dbReference type="PANTHER" id="PTHR43606:SF2">
    <property type="entry name" value="ALKALINE PHOSPHATASE FAMILY PROTEIN (AFU_ORTHOLOGUE AFUA_5G03860)"/>
    <property type="match status" value="1"/>
</dbReference>
<dbReference type="SUPFAM" id="SSF56300">
    <property type="entry name" value="Metallo-dependent phosphatases"/>
    <property type="match status" value="1"/>
</dbReference>
<dbReference type="Gene3D" id="2.60.40.380">
    <property type="entry name" value="Purple acid phosphatase-like, N-terminal"/>
    <property type="match status" value="1"/>
</dbReference>